<dbReference type="GO" id="GO:0009103">
    <property type="term" value="P:lipopolysaccharide biosynthetic process"/>
    <property type="evidence" value="ECO:0007669"/>
    <property type="project" value="TreeGrafter"/>
</dbReference>
<evidence type="ECO:0000256" key="1">
    <source>
        <dbReference type="ARBA" id="ARBA00022679"/>
    </source>
</evidence>
<dbReference type="PANTHER" id="PTHR46401">
    <property type="entry name" value="GLYCOSYLTRANSFERASE WBBK-RELATED"/>
    <property type="match status" value="1"/>
</dbReference>
<dbReference type="PATRIC" id="fig|1637645.4.peg.4367"/>
<name>A0A0J9EY89_9CYAN</name>
<keyword evidence="1" id="KW-0808">Transferase</keyword>
<proteinExistence type="predicted"/>
<protein>
    <recommendedName>
        <fullName evidence="2">Glycosyl transferase family 1 domain-containing protein</fullName>
    </recommendedName>
</protein>
<dbReference type="EMBL" id="LATL02000253">
    <property type="protein sequence ID" value="KMW70140.1"/>
    <property type="molecule type" value="Genomic_DNA"/>
</dbReference>
<dbReference type="InterPro" id="IPR001296">
    <property type="entry name" value="Glyco_trans_1"/>
</dbReference>
<evidence type="ECO:0000313" key="5">
    <source>
        <dbReference type="Proteomes" id="UP000033607"/>
    </source>
</evidence>
<dbReference type="GO" id="GO:0016757">
    <property type="term" value="F:glycosyltransferase activity"/>
    <property type="evidence" value="ECO:0007669"/>
    <property type="project" value="InterPro"/>
</dbReference>
<comment type="caution">
    <text evidence="3">The sequence shown here is derived from an EMBL/GenBank/DDBJ whole genome shotgun (WGS) entry which is preliminary data.</text>
</comment>
<dbReference type="AlphaFoldDB" id="A0A0J9EY89"/>
<reference evidence="3 5" key="1">
    <citation type="submission" date="2015-06" db="EMBL/GenBank/DDBJ databases">
        <title>Draft genome assembly of filamentous brackish cyanobacterium Limnoraphis robusta strain CS-951.</title>
        <authorList>
            <person name="Willis A."/>
            <person name="Parks M."/>
            <person name="Burford M.A."/>
        </authorList>
    </citation>
    <scope>NUCLEOTIDE SEQUENCE [LARGE SCALE GENOMIC DNA]</scope>
    <source>
        <strain evidence="3 5">CS-951</strain>
    </source>
</reference>
<dbReference type="Proteomes" id="UP000033607">
    <property type="component" value="Unassembled WGS sequence"/>
</dbReference>
<dbReference type="EMBL" id="LATL02000222">
    <property type="protein sequence ID" value="KMW70270.1"/>
    <property type="molecule type" value="Genomic_DNA"/>
</dbReference>
<accession>A0A0J9EY89</accession>
<evidence type="ECO:0000313" key="3">
    <source>
        <dbReference type="EMBL" id="KMW70140.1"/>
    </source>
</evidence>
<dbReference type="SUPFAM" id="SSF53756">
    <property type="entry name" value="UDP-Glycosyltransferase/glycogen phosphorylase"/>
    <property type="match status" value="1"/>
</dbReference>
<dbReference type="RefSeq" id="WP_049560214.1">
    <property type="nucleotide sequence ID" value="NZ_LATL02000222.1"/>
</dbReference>
<dbReference type="PANTHER" id="PTHR46401:SF2">
    <property type="entry name" value="GLYCOSYLTRANSFERASE WBBK-RELATED"/>
    <property type="match status" value="1"/>
</dbReference>
<organism evidence="3 5">
    <name type="scientific">Limnoraphis robusta CS-951</name>
    <dbReference type="NCBI Taxonomy" id="1637645"/>
    <lineage>
        <taxon>Bacteria</taxon>
        <taxon>Bacillati</taxon>
        <taxon>Cyanobacteriota</taxon>
        <taxon>Cyanophyceae</taxon>
        <taxon>Oscillatoriophycideae</taxon>
        <taxon>Oscillatoriales</taxon>
        <taxon>Sirenicapillariaceae</taxon>
        <taxon>Limnoraphis</taxon>
    </lineage>
</organism>
<feature type="domain" description="Glycosyl transferase family 1" evidence="2">
    <location>
        <begin position="225"/>
        <end position="389"/>
    </location>
</feature>
<dbReference type="OrthoDB" id="7826001at2"/>
<evidence type="ECO:0000313" key="4">
    <source>
        <dbReference type="EMBL" id="KMW70270.1"/>
    </source>
</evidence>
<dbReference type="Gene3D" id="3.40.50.2000">
    <property type="entry name" value="Glycogen Phosphorylase B"/>
    <property type="match status" value="1"/>
</dbReference>
<dbReference type="Pfam" id="PF00534">
    <property type="entry name" value="Glycos_transf_1"/>
    <property type="match status" value="1"/>
</dbReference>
<gene>
    <name evidence="4" type="ORF">WN50_36590</name>
    <name evidence="3" type="ORF">WN50_37565</name>
</gene>
<evidence type="ECO:0000259" key="2">
    <source>
        <dbReference type="Pfam" id="PF00534"/>
    </source>
</evidence>
<sequence length="417" mass="47844">MDSRSSNLKNHSKKILILNLVSTGHYANYLQYLIEFIALKNLKYQLCIIVLNEFISKHQEVVNLASQLPNKNLEFITIKPEEEEILKSTQSKIGRFVRDFQEFRLLCRYAKSLEATQGLMMIADRYLLPLALEGYKLPCPVSGIYYRPSFHYVNFSDDQRSQKERIQHFREKLILTRVMQQPQVKTLFVLDPFVVNNLNQNNNRATAVYMPDPVKTYNLSDLNLEKIKEDLNLKPDKKSFLLLGSLGERRGIYQLLDAVNLLPDHLCHQFCLVLVGQIIPQDRDAVKSKIAQLSQTKPVEIICKFEFVSEQDVHCYFHLADVILSPHQKHIGMSGTLVLAAAAQKPVLSSNYGLMGKLVQDYHLGLTLDSTQPSEIAKGLTRFLQEPETVLCDRTLMKKFAEQNSAEKFADVIFNHI</sequence>